<dbReference type="SUPFAM" id="SSF53697">
    <property type="entry name" value="SIS domain"/>
    <property type="match status" value="1"/>
</dbReference>
<dbReference type="Gene3D" id="3.40.50.10490">
    <property type="entry name" value="Glucose-6-phosphate isomerase like protein, domain 1"/>
    <property type="match status" value="1"/>
</dbReference>
<organism evidence="2 3">
    <name type="scientific">Streptomyces violaceusniger</name>
    <dbReference type="NCBI Taxonomy" id="68280"/>
    <lineage>
        <taxon>Bacteria</taxon>
        <taxon>Bacillati</taxon>
        <taxon>Actinomycetota</taxon>
        <taxon>Actinomycetes</taxon>
        <taxon>Kitasatosporales</taxon>
        <taxon>Streptomycetaceae</taxon>
        <taxon>Streptomyces</taxon>
        <taxon>Streptomyces violaceusniger group</taxon>
    </lineage>
</organism>
<dbReference type="GO" id="GO:0097367">
    <property type="term" value="F:carbohydrate derivative binding"/>
    <property type="evidence" value="ECO:0007669"/>
    <property type="project" value="InterPro"/>
</dbReference>
<keyword evidence="3" id="KW-1185">Reference proteome</keyword>
<dbReference type="GO" id="GO:1901135">
    <property type="term" value="P:carbohydrate derivative metabolic process"/>
    <property type="evidence" value="ECO:0007669"/>
    <property type="project" value="InterPro"/>
</dbReference>
<accession>A0A4D4LME6</accession>
<evidence type="ECO:0000313" key="2">
    <source>
        <dbReference type="EMBL" id="GDY59608.1"/>
    </source>
</evidence>
<name>A0A4D4LME6_STRVO</name>
<dbReference type="InterPro" id="IPR046348">
    <property type="entry name" value="SIS_dom_sf"/>
</dbReference>
<evidence type="ECO:0008006" key="4">
    <source>
        <dbReference type="Google" id="ProtNLM"/>
    </source>
</evidence>
<dbReference type="AlphaFoldDB" id="A0A4D4LME6"/>
<sequence>MRRAGHHSQREEGRGAMEPIQPEVMVRQVETLGTDLRTRTDLFTSRVTTLLSPAEWESIDTVILTGNGDSHHAACAAEMAFETFAEVTCEPLSAWRFLRYSPPSAAAPVKAAPWSSPHLPRAAPKESSRPSSTPRPTAHSLWP</sequence>
<comment type="caution">
    <text evidence="2">The sequence shown here is derived from an EMBL/GenBank/DDBJ whole genome shotgun (WGS) entry which is preliminary data.</text>
</comment>
<dbReference type="Proteomes" id="UP000301309">
    <property type="component" value="Unassembled WGS sequence"/>
</dbReference>
<reference evidence="2 3" key="1">
    <citation type="journal article" date="2020" name="Int. J. Syst. Evol. Microbiol.">
        <title>Reclassification of Streptomyces castelarensis and Streptomyces sporoclivatus as later heterotypic synonyms of Streptomyces antimycoticus.</title>
        <authorList>
            <person name="Komaki H."/>
            <person name="Tamura T."/>
        </authorList>
    </citation>
    <scope>NUCLEOTIDE SEQUENCE [LARGE SCALE GENOMIC DNA]</scope>
    <source>
        <strain evidence="2 3">NBRC 13459</strain>
    </source>
</reference>
<feature type="compositionally biased region" description="Low complexity" evidence="1">
    <location>
        <begin position="106"/>
        <end position="117"/>
    </location>
</feature>
<protein>
    <recommendedName>
        <fullName evidence="4">SIS domain-containing protein</fullName>
    </recommendedName>
</protein>
<feature type="region of interest" description="Disordered" evidence="1">
    <location>
        <begin position="106"/>
        <end position="143"/>
    </location>
</feature>
<dbReference type="EMBL" id="BJHW01000002">
    <property type="protein sequence ID" value="GDY59608.1"/>
    <property type="molecule type" value="Genomic_DNA"/>
</dbReference>
<proteinExistence type="predicted"/>
<evidence type="ECO:0000256" key="1">
    <source>
        <dbReference type="SAM" id="MobiDB-lite"/>
    </source>
</evidence>
<evidence type="ECO:0000313" key="3">
    <source>
        <dbReference type="Proteomes" id="UP000301309"/>
    </source>
</evidence>
<gene>
    <name evidence="2" type="ORF">SVIO_102310</name>
</gene>